<feature type="binding site" evidence="9">
    <location>
        <position position="51"/>
    </location>
    <ligand>
        <name>Zn(2+)</name>
        <dbReference type="ChEBI" id="CHEBI:29105"/>
        <label>1</label>
    </ligand>
</feature>
<dbReference type="GO" id="GO:0019441">
    <property type="term" value="P:L-tryptophan catabolic process to kynurenine"/>
    <property type="evidence" value="ECO:0007669"/>
    <property type="project" value="UniProtKB-UniRule"/>
</dbReference>
<dbReference type="FunFam" id="3.50.30.50:FF:000001">
    <property type="entry name" value="Kynurenine formamidase"/>
    <property type="match status" value="1"/>
</dbReference>
<keyword evidence="6 9" id="KW-0823">Tryptophan catabolism</keyword>
<dbReference type="Pfam" id="PF04199">
    <property type="entry name" value="Cyclase"/>
    <property type="match status" value="1"/>
</dbReference>
<organism evidence="10 11">
    <name type="scientific">Alteribacter lacisalsi</name>
    <dbReference type="NCBI Taxonomy" id="2045244"/>
    <lineage>
        <taxon>Bacteria</taxon>
        <taxon>Bacillati</taxon>
        <taxon>Bacillota</taxon>
        <taxon>Bacilli</taxon>
        <taxon>Bacillales</taxon>
        <taxon>Bacillaceae</taxon>
        <taxon>Alteribacter</taxon>
    </lineage>
</organism>
<dbReference type="InterPro" id="IPR007325">
    <property type="entry name" value="KFase/CYL"/>
</dbReference>
<feature type="binding site" evidence="9">
    <location>
        <position position="169"/>
    </location>
    <ligand>
        <name>Zn(2+)</name>
        <dbReference type="ChEBI" id="CHEBI:29105"/>
        <label>1</label>
    </ligand>
</feature>
<protein>
    <recommendedName>
        <fullName evidence="9">Kynurenine formamidase</fullName>
        <shortName evidence="9">KFA</shortName>
        <shortName evidence="9">KFase</shortName>
        <ecNumber evidence="9">3.5.1.9</ecNumber>
    </recommendedName>
    <alternativeName>
        <fullName evidence="9">Arylformamidase</fullName>
    </alternativeName>
    <alternativeName>
        <fullName evidence="9">N-formylkynurenine formamidase</fullName>
        <shortName evidence="9">FKF</shortName>
    </alternativeName>
</protein>
<evidence type="ECO:0000256" key="7">
    <source>
        <dbReference type="ARBA" id="ARBA00048496"/>
    </source>
</evidence>
<dbReference type="GO" id="GO:0008270">
    <property type="term" value="F:zinc ion binding"/>
    <property type="evidence" value="ECO:0007669"/>
    <property type="project" value="UniProtKB-UniRule"/>
</dbReference>
<comment type="caution">
    <text evidence="10">The sequence shown here is derived from an EMBL/GenBank/DDBJ whole genome shotgun (WGS) entry which is preliminary data.</text>
</comment>
<feature type="binding site" evidence="9">
    <location>
        <position position="53"/>
    </location>
    <ligand>
        <name>Zn(2+)</name>
        <dbReference type="ChEBI" id="CHEBI:29105"/>
        <label>2</label>
    </ligand>
</feature>
<dbReference type="AlphaFoldDB" id="A0A2W0HEE0"/>
<dbReference type="SUPFAM" id="SSF102198">
    <property type="entry name" value="Putative cyclase"/>
    <property type="match status" value="1"/>
</dbReference>
<evidence type="ECO:0000256" key="8">
    <source>
        <dbReference type="ARBA" id="ARBA00060547"/>
    </source>
</evidence>
<keyword evidence="3 9" id="KW-0479">Metal-binding</keyword>
<evidence type="ECO:0000313" key="11">
    <source>
        <dbReference type="Proteomes" id="UP000248066"/>
    </source>
</evidence>
<evidence type="ECO:0000256" key="3">
    <source>
        <dbReference type="ARBA" id="ARBA00022723"/>
    </source>
</evidence>
<dbReference type="EC" id="3.5.1.9" evidence="9"/>
<evidence type="ECO:0000313" key="10">
    <source>
        <dbReference type="EMBL" id="PYZ98370.1"/>
    </source>
</evidence>
<dbReference type="EMBL" id="PDOF01000001">
    <property type="protein sequence ID" value="PYZ98370.1"/>
    <property type="molecule type" value="Genomic_DNA"/>
</dbReference>
<feature type="binding site" evidence="9">
    <location>
        <position position="169"/>
    </location>
    <ligand>
        <name>Zn(2+)</name>
        <dbReference type="ChEBI" id="CHEBI:29105"/>
        <label>2</label>
    </ligand>
</feature>
<comment type="function">
    <text evidence="1 9">Catalyzes the hydrolysis of N-formyl-L-kynurenine to L-kynurenine, the second step in the kynurenine pathway of tryptophan degradation.</text>
</comment>
<feature type="binding site" evidence="9">
    <location>
        <position position="17"/>
    </location>
    <ligand>
        <name>substrate</name>
    </ligand>
</feature>
<dbReference type="NCBIfam" id="TIGR03035">
    <property type="entry name" value="trp_arylform"/>
    <property type="match status" value="1"/>
</dbReference>
<keyword evidence="4 9" id="KW-0378">Hydrolase</keyword>
<dbReference type="Proteomes" id="UP000248066">
    <property type="component" value="Unassembled WGS sequence"/>
</dbReference>
<comment type="cofactor">
    <cofactor evidence="9">
        <name>Zn(2+)</name>
        <dbReference type="ChEBI" id="CHEBI:29105"/>
    </cofactor>
    <text evidence="9">Binds 2 zinc ions per subunit.</text>
</comment>
<evidence type="ECO:0000256" key="4">
    <source>
        <dbReference type="ARBA" id="ARBA00022801"/>
    </source>
</evidence>
<dbReference type="PANTHER" id="PTHR31118">
    <property type="entry name" value="CYCLASE-LIKE PROTEIN 2"/>
    <property type="match status" value="1"/>
</dbReference>
<comment type="pathway">
    <text evidence="8 9">Amino-acid degradation; L-tryptophan degradation via kynurenine pathway; L-kynurenine from L-tryptophan: step 2/2.</text>
</comment>
<evidence type="ECO:0000256" key="6">
    <source>
        <dbReference type="ARBA" id="ARBA00023079"/>
    </source>
</evidence>
<dbReference type="Gene3D" id="3.50.30.50">
    <property type="entry name" value="Putative cyclase"/>
    <property type="match status" value="1"/>
</dbReference>
<dbReference type="InterPro" id="IPR037175">
    <property type="entry name" value="KFase_sf"/>
</dbReference>
<comment type="subunit">
    <text evidence="2 9">Homodimer.</text>
</comment>
<proteinExistence type="inferred from homology"/>
<dbReference type="RefSeq" id="WP_110518243.1">
    <property type="nucleotide sequence ID" value="NZ_PDOF01000001.1"/>
</dbReference>
<keyword evidence="5 9" id="KW-0862">Zinc</keyword>
<evidence type="ECO:0000256" key="9">
    <source>
        <dbReference type="HAMAP-Rule" id="MF_01969"/>
    </source>
</evidence>
<reference evidence="10 11" key="1">
    <citation type="submission" date="2017-10" db="EMBL/GenBank/DDBJ databases">
        <title>Bacillus sp. nov., a halophilic bacterium isolated from a Yangshapao Lake.</title>
        <authorList>
            <person name="Wang H."/>
        </authorList>
    </citation>
    <scope>NUCLEOTIDE SEQUENCE [LARGE SCALE GENOMIC DNA]</scope>
    <source>
        <strain evidence="10 11">YSP-3</strain>
    </source>
</reference>
<evidence type="ECO:0000256" key="5">
    <source>
        <dbReference type="ARBA" id="ARBA00022833"/>
    </source>
</evidence>
<comment type="similarity">
    <text evidence="9">Belongs to the Cyclase 1 superfamily. KynB family.</text>
</comment>
<dbReference type="OrthoDB" id="9796085at2"/>
<feature type="binding site" evidence="9">
    <location>
        <position position="157"/>
    </location>
    <ligand>
        <name>Zn(2+)</name>
        <dbReference type="ChEBI" id="CHEBI:29105"/>
        <label>2</label>
    </ligand>
</feature>
<sequence>MKLIDITQPLRKNMEVWPGDTPFSLRPSMQISDGSSVNVAEVTMSTHTGTHIDAPFHVNQEGETIDTLPLDYFTGEAVVIDLTGKNIITPEDVSSAVLKGVKKVLFKTAANETGHSYSAFPQVASELAVKLKEAGVHLIGVDFPSVDPLESKELRAHHELNKAGIVILEGLNLFGVKPGYYELTAFPLRLSHGDGSPVRAVLKEMKR</sequence>
<dbReference type="HAMAP" id="MF_01969">
    <property type="entry name" value="KynB"/>
    <property type="match status" value="1"/>
</dbReference>
<feature type="binding site" evidence="9">
    <location>
        <position position="53"/>
    </location>
    <ligand>
        <name>Zn(2+)</name>
        <dbReference type="ChEBI" id="CHEBI:29105"/>
        <label>1</label>
    </ligand>
</feature>
<feature type="active site" description="Proton donor/acceptor" evidence="9">
    <location>
        <position position="57"/>
    </location>
</feature>
<dbReference type="InterPro" id="IPR017484">
    <property type="entry name" value="Kynurenine_formamidase_bac"/>
</dbReference>
<evidence type="ECO:0000256" key="1">
    <source>
        <dbReference type="ARBA" id="ARBA00002204"/>
    </source>
</evidence>
<name>A0A2W0HEE0_9BACI</name>
<dbReference type="UniPathway" id="UPA00333">
    <property type="reaction ID" value="UER00454"/>
</dbReference>
<feature type="binding site" evidence="9">
    <location>
        <position position="47"/>
    </location>
    <ligand>
        <name>Zn(2+)</name>
        <dbReference type="ChEBI" id="CHEBI:29105"/>
        <label>1</label>
    </ligand>
</feature>
<dbReference type="PANTHER" id="PTHR31118:SF32">
    <property type="entry name" value="KYNURENINE FORMAMIDASE"/>
    <property type="match status" value="1"/>
</dbReference>
<comment type="catalytic activity">
    <reaction evidence="7 9">
        <text>N-formyl-L-kynurenine + H2O = L-kynurenine + formate + H(+)</text>
        <dbReference type="Rhea" id="RHEA:13009"/>
        <dbReference type="ChEBI" id="CHEBI:15377"/>
        <dbReference type="ChEBI" id="CHEBI:15378"/>
        <dbReference type="ChEBI" id="CHEBI:15740"/>
        <dbReference type="ChEBI" id="CHEBI:57959"/>
        <dbReference type="ChEBI" id="CHEBI:58629"/>
        <dbReference type="EC" id="3.5.1.9"/>
    </reaction>
</comment>
<dbReference type="GO" id="GO:0004061">
    <property type="term" value="F:arylformamidase activity"/>
    <property type="evidence" value="ECO:0007669"/>
    <property type="project" value="UniProtKB-UniRule"/>
</dbReference>
<dbReference type="GO" id="GO:0004328">
    <property type="term" value="F:formamidase activity"/>
    <property type="evidence" value="ECO:0007669"/>
    <property type="project" value="InterPro"/>
</dbReference>
<accession>A0A2W0HEE0</accession>
<evidence type="ECO:0000256" key="2">
    <source>
        <dbReference type="ARBA" id="ARBA00011738"/>
    </source>
</evidence>
<keyword evidence="11" id="KW-1185">Reference proteome</keyword>
<gene>
    <name evidence="9 10" type="primary">kynB</name>
    <name evidence="10" type="ORF">CR205_07190</name>
</gene>